<dbReference type="AlphaFoldDB" id="A0AA42J249"/>
<dbReference type="Proteomes" id="UP001169242">
    <property type="component" value="Unassembled WGS sequence"/>
</dbReference>
<feature type="transmembrane region" description="Helical" evidence="1">
    <location>
        <begin position="12"/>
        <end position="29"/>
    </location>
</feature>
<dbReference type="EMBL" id="JAQIFT010000055">
    <property type="protein sequence ID" value="MDA3732798.1"/>
    <property type="molecule type" value="Genomic_DNA"/>
</dbReference>
<evidence type="ECO:0000256" key="1">
    <source>
        <dbReference type="SAM" id="Phobius"/>
    </source>
</evidence>
<keyword evidence="1" id="KW-0812">Transmembrane</keyword>
<keyword evidence="3" id="KW-1185">Reference proteome</keyword>
<gene>
    <name evidence="2" type="ORF">PBV87_15075</name>
</gene>
<feature type="transmembrane region" description="Helical" evidence="1">
    <location>
        <begin position="74"/>
        <end position="92"/>
    </location>
</feature>
<evidence type="ECO:0000313" key="2">
    <source>
        <dbReference type="EMBL" id="MDA3732798.1"/>
    </source>
</evidence>
<dbReference type="RefSeq" id="WP_053982342.1">
    <property type="nucleotide sequence ID" value="NZ_JAQIFT010000055.1"/>
</dbReference>
<keyword evidence="1" id="KW-1133">Transmembrane helix</keyword>
<comment type="caution">
    <text evidence="2">The sequence shown here is derived from an EMBL/GenBank/DDBJ whole genome shotgun (WGS) entry which is preliminary data.</text>
</comment>
<keyword evidence="1" id="KW-0472">Membrane</keyword>
<evidence type="ECO:0000313" key="3">
    <source>
        <dbReference type="Proteomes" id="UP001169242"/>
    </source>
</evidence>
<accession>A0AA42J249</accession>
<name>A0AA42J249_9FIRM</name>
<sequence length="124" mass="14365">MSRKNSLINPEHLFIWFSIYMITAIPAYYKIYQTIPIALVIILTLEEIASYYILDERLLDAYMDSAKHQSKLLMLLMVSVVVIITGYIWLLFNEWKLCALMLGADIICFGIKKLIDIKKSSRGI</sequence>
<protein>
    <submittedName>
        <fullName evidence="2">Uncharacterized protein</fullName>
    </submittedName>
</protein>
<reference evidence="2" key="1">
    <citation type="journal article" date="2023" name="Int. J. Syst. Evol. Microbiol.">
        <title>&lt;i&gt;Holtiella tumoricola&lt;/i&gt; gen. nov. sp. nov., isolated from a human clinical sample.</title>
        <authorList>
            <person name="Allen-Vercoe E."/>
            <person name="Daigneault M.C."/>
            <person name="Vancuren S.J."/>
            <person name="Cochrane K."/>
            <person name="O'Neal L.L."/>
            <person name="Sankaranarayanan K."/>
            <person name="Lawson P.A."/>
        </authorList>
    </citation>
    <scope>NUCLEOTIDE SEQUENCE</scope>
    <source>
        <strain evidence="2">CC70A</strain>
    </source>
</reference>
<organism evidence="2 3">
    <name type="scientific">Holtiella tumoricola</name>
    <dbReference type="NCBI Taxonomy" id="3018743"/>
    <lineage>
        <taxon>Bacteria</taxon>
        <taxon>Bacillati</taxon>
        <taxon>Bacillota</taxon>
        <taxon>Clostridia</taxon>
        <taxon>Lachnospirales</taxon>
        <taxon>Cellulosilyticaceae</taxon>
        <taxon>Holtiella</taxon>
    </lineage>
</organism>
<proteinExistence type="predicted"/>